<keyword evidence="2" id="KW-1185">Reference proteome</keyword>
<sequence>MNLRVKLLRSSSVFAHLCCICFIIFFILQKSTAQTATTDPAEVKALNAVFQEWGVQAPAGLWNISGEPCTGSAINGTKLEDHPVAITCNCSFNNNSTCHVTQLYAFFLFAKSRKFSYGVVSILLEYRQESICTGQHRSYSRRLRNFAISDVYV</sequence>
<organism evidence="1 2">
    <name type="scientific">Pistacia atlantica</name>
    <dbReference type="NCBI Taxonomy" id="434234"/>
    <lineage>
        <taxon>Eukaryota</taxon>
        <taxon>Viridiplantae</taxon>
        <taxon>Streptophyta</taxon>
        <taxon>Embryophyta</taxon>
        <taxon>Tracheophyta</taxon>
        <taxon>Spermatophyta</taxon>
        <taxon>Magnoliopsida</taxon>
        <taxon>eudicotyledons</taxon>
        <taxon>Gunneridae</taxon>
        <taxon>Pentapetalae</taxon>
        <taxon>rosids</taxon>
        <taxon>malvids</taxon>
        <taxon>Sapindales</taxon>
        <taxon>Anacardiaceae</taxon>
        <taxon>Pistacia</taxon>
    </lineage>
</organism>
<accession>A0ACC1A1V3</accession>
<name>A0ACC1A1V3_9ROSI</name>
<comment type="caution">
    <text evidence="1">The sequence shown here is derived from an EMBL/GenBank/DDBJ whole genome shotgun (WGS) entry which is preliminary data.</text>
</comment>
<dbReference type="EMBL" id="CM047908">
    <property type="protein sequence ID" value="KAJ0081017.1"/>
    <property type="molecule type" value="Genomic_DNA"/>
</dbReference>
<evidence type="ECO:0000313" key="1">
    <source>
        <dbReference type="EMBL" id="KAJ0081017.1"/>
    </source>
</evidence>
<reference evidence="2" key="1">
    <citation type="journal article" date="2023" name="G3 (Bethesda)">
        <title>Genome assembly and association tests identify interacting loci associated with vigor, precocity, and sex in interspecific pistachio rootstocks.</title>
        <authorList>
            <person name="Palmer W."/>
            <person name="Jacygrad E."/>
            <person name="Sagayaradj S."/>
            <person name="Cavanaugh K."/>
            <person name="Han R."/>
            <person name="Bertier L."/>
            <person name="Beede B."/>
            <person name="Kafkas S."/>
            <person name="Golino D."/>
            <person name="Preece J."/>
            <person name="Michelmore R."/>
        </authorList>
    </citation>
    <scope>NUCLEOTIDE SEQUENCE [LARGE SCALE GENOMIC DNA]</scope>
</reference>
<gene>
    <name evidence="1" type="ORF">Patl1_11738</name>
</gene>
<dbReference type="Proteomes" id="UP001164250">
    <property type="component" value="Chromosome 12"/>
</dbReference>
<proteinExistence type="predicted"/>
<protein>
    <submittedName>
        <fullName evidence="1">Uncharacterized protein</fullName>
    </submittedName>
</protein>
<evidence type="ECO:0000313" key="2">
    <source>
        <dbReference type="Proteomes" id="UP001164250"/>
    </source>
</evidence>